<feature type="region of interest" description="Disordered" evidence="1">
    <location>
        <begin position="23"/>
        <end position="45"/>
    </location>
</feature>
<dbReference type="Proteomes" id="UP000092716">
    <property type="component" value="Chromosome 7"/>
</dbReference>
<dbReference type="EMBL" id="CP016245">
    <property type="protein sequence ID" value="ANQ07292.1"/>
    <property type="molecule type" value="Genomic_DNA"/>
</dbReference>
<proteinExistence type="predicted"/>
<dbReference type="InterPro" id="IPR035925">
    <property type="entry name" value="BSD_dom_sf"/>
</dbReference>
<feature type="region of interest" description="Disordered" evidence="1">
    <location>
        <begin position="800"/>
        <end position="821"/>
    </location>
</feature>
<dbReference type="SUPFAM" id="SSF140383">
    <property type="entry name" value="BSD domain-like"/>
    <property type="match status" value="1"/>
</dbReference>
<feature type="compositionally biased region" description="Polar residues" evidence="1">
    <location>
        <begin position="348"/>
        <end position="370"/>
    </location>
</feature>
<dbReference type="InterPro" id="IPR005607">
    <property type="entry name" value="BSD_dom"/>
</dbReference>
<evidence type="ECO:0000256" key="1">
    <source>
        <dbReference type="SAM" id="MobiDB-lite"/>
    </source>
</evidence>
<organism evidence="3 4">
    <name type="scientific">Plasmodium coatneyi</name>
    <dbReference type="NCBI Taxonomy" id="208452"/>
    <lineage>
        <taxon>Eukaryota</taxon>
        <taxon>Sar</taxon>
        <taxon>Alveolata</taxon>
        <taxon>Apicomplexa</taxon>
        <taxon>Aconoidasida</taxon>
        <taxon>Haemosporida</taxon>
        <taxon>Plasmodiidae</taxon>
        <taxon>Plasmodium</taxon>
    </lineage>
</organism>
<feature type="compositionally biased region" description="Acidic residues" evidence="1">
    <location>
        <begin position="632"/>
        <end position="642"/>
    </location>
</feature>
<keyword evidence="4" id="KW-1185">Reference proteome</keyword>
<name>A0A1B1DWY4_9APIC</name>
<feature type="compositionally biased region" description="Basic and acidic residues" evidence="1">
    <location>
        <begin position="605"/>
        <end position="622"/>
    </location>
</feature>
<feature type="compositionally biased region" description="Basic and acidic residues" evidence="1">
    <location>
        <begin position="553"/>
        <end position="564"/>
    </location>
</feature>
<dbReference type="Pfam" id="PF03909">
    <property type="entry name" value="BSD"/>
    <property type="match status" value="1"/>
</dbReference>
<gene>
    <name evidence="3" type="ORF">PCOAH_00017680</name>
</gene>
<dbReference type="RefSeq" id="XP_019913987.1">
    <property type="nucleotide sequence ID" value="XM_020058577.1"/>
</dbReference>
<dbReference type="KEGG" id="pcot:PCOAH_00017680"/>
<dbReference type="PROSITE" id="PS50858">
    <property type="entry name" value="BSD"/>
    <property type="match status" value="1"/>
</dbReference>
<reference evidence="4" key="1">
    <citation type="submission" date="2016-06" db="EMBL/GenBank/DDBJ databases">
        <title>First high quality genome sequence of Plasmodium coatneyi using continuous long reads from single molecule, real-time sequencing.</title>
        <authorList>
            <person name="Chien J.-T."/>
            <person name="Pakala S.B."/>
            <person name="Geraldo J.A."/>
            <person name="Lapp S.A."/>
            <person name="Barnwell J.W."/>
            <person name="Kissinger J.C."/>
            <person name="Galinski M.R."/>
            <person name="Humphrey J.C."/>
        </authorList>
    </citation>
    <scope>NUCLEOTIDE SEQUENCE [LARGE SCALE GENOMIC DNA]</scope>
    <source>
        <strain evidence="4">Hackeri</strain>
    </source>
</reference>
<feature type="region of interest" description="Disordered" evidence="1">
    <location>
        <begin position="542"/>
        <end position="661"/>
    </location>
</feature>
<evidence type="ECO:0000313" key="3">
    <source>
        <dbReference type="EMBL" id="ANQ07292.1"/>
    </source>
</evidence>
<accession>A0A1B1DWY4</accession>
<sequence length="861" mass="97123">MYSLWKEVSEQIKKKAEDLNNSLQELNSSGNHPSGGTTQVPPDTSLKNSIQEKFHIINDKYINGKEFPELQYYNEKLLSGFNNFKRIVGDIYKDKLSSASDGLLRSDGDVGRSEGQKFYLSKIVPWKKGDIMISKIYRKKYNEGFPINLPDPNLNSYVYQKILKLNVDRNKILHTNILQNYNFCWDKKKEQSEKIILEDPNLEQTKRFLVPFYMSELDFWRSYFFNVDIIYNEIADDIYESRKNFPDGDGPLHFVPLPCGRTGEGRASPIEVTPPDAANQWTPPTNGEAITVEGTTEEVHLTNQLISPKLELPAEEKEAPAEWEEHRENSENVHRKEEPKEEAITAEVQGTSNLASFPSLNNSDWLTPSERQGKEGDPARPRSTDGKIPDCNSASKPCNKTDSITPKDDTTLMRKTQINGLNIYMDNDVFVNLRDKSEAFGALLADTKESTEQIKREEGQGDYSSLEIVDHSLEASFEGTSNEREGEKVEGSAVSNERIGDNIKVDVEGGQLINNQPDSLTISKSNIKFLDLIEEQNEKAYSLGKQNGGDDGSSFRDKVDRVADEEGESTSDKWNGPGDASVISVHDGVSEQLGKEDYEEEDNQYAERYDEQNEGGKKEEASMHGNLNEAETKEELDDCEPPEQEHAPANNPNVTQELPLTDHVGESNDCKLLLSHEGGDQTSLYDNLKYYPTFIDLNQCNTLNEGVDPMINVTKNSNAVEDSLAGEEKVNASYHHHYHHYQEEEHLHSDASQVKMPWPENNTTEGTTEQINDWANTSIPNPNHIIANQNDQAEKQKDITVGGKSEGESPRGAKGDTKKSQKECDLYLDELNFSDVLDFDIDSNKFNAEELEEFEKDLLNA</sequence>
<dbReference type="GeneID" id="30908494"/>
<feature type="region of interest" description="Disordered" evidence="1">
    <location>
        <begin position="305"/>
        <end position="411"/>
    </location>
</feature>
<evidence type="ECO:0000313" key="4">
    <source>
        <dbReference type="Proteomes" id="UP000092716"/>
    </source>
</evidence>
<dbReference type="SMART" id="SM00751">
    <property type="entry name" value="BSD"/>
    <property type="match status" value="1"/>
</dbReference>
<dbReference type="Gene3D" id="1.10.3970.10">
    <property type="entry name" value="BSD domain"/>
    <property type="match status" value="1"/>
</dbReference>
<evidence type="ECO:0000259" key="2">
    <source>
        <dbReference type="PROSITE" id="PS50858"/>
    </source>
</evidence>
<dbReference type="OrthoDB" id="382589at2759"/>
<feature type="compositionally biased region" description="Polar residues" evidence="1">
    <location>
        <begin position="392"/>
        <end position="404"/>
    </location>
</feature>
<protein>
    <recommendedName>
        <fullName evidence="2">BSD domain-containing protein</fullName>
    </recommendedName>
</protein>
<dbReference type="VEuPathDB" id="PlasmoDB:PCOAH_00017680"/>
<feature type="compositionally biased region" description="Basic and acidic residues" evidence="1">
    <location>
        <begin position="805"/>
        <end position="821"/>
    </location>
</feature>
<feature type="compositionally biased region" description="Basic and acidic residues" evidence="1">
    <location>
        <begin position="371"/>
        <end position="388"/>
    </location>
</feature>
<feature type="domain" description="BSD" evidence="2">
    <location>
        <begin position="179"/>
        <end position="231"/>
    </location>
</feature>
<dbReference type="AlphaFoldDB" id="A0A1B1DWY4"/>
<feature type="compositionally biased region" description="Basic and acidic residues" evidence="1">
    <location>
        <begin position="312"/>
        <end position="343"/>
    </location>
</feature>